<reference evidence="6 7" key="1">
    <citation type="submission" date="2018-08" db="EMBL/GenBank/DDBJ databases">
        <title>A genome reference for cultivated species of the human gut microbiota.</title>
        <authorList>
            <person name="Zou Y."/>
            <person name="Xue W."/>
            <person name="Luo G."/>
        </authorList>
    </citation>
    <scope>NUCLEOTIDE SEQUENCE [LARGE SCALE GENOMIC DNA]</scope>
    <source>
        <strain evidence="6 7">AF19-4AC</strain>
    </source>
</reference>
<keyword evidence="3 5" id="KW-1133">Transmembrane helix</keyword>
<dbReference type="EMBL" id="QRWH01000012">
    <property type="protein sequence ID" value="RGT07662.1"/>
    <property type="molecule type" value="Genomic_DNA"/>
</dbReference>
<dbReference type="GO" id="GO:0016020">
    <property type="term" value="C:membrane"/>
    <property type="evidence" value="ECO:0007669"/>
    <property type="project" value="UniProtKB-SubCell"/>
</dbReference>
<keyword evidence="2 5" id="KW-0812">Transmembrane</keyword>
<evidence type="ECO:0000256" key="3">
    <source>
        <dbReference type="ARBA" id="ARBA00022989"/>
    </source>
</evidence>
<proteinExistence type="predicted"/>
<dbReference type="InterPro" id="IPR006480">
    <property type="entry name" value="Phage_holin_4_1"/>
</dbReference>
<feature type="transmembrane region" description="Helical" evidence="5">
    <location>
        <begin position="5"/>
        <end position="23"/>
    </location>
</feature>
<evidence type="ECO:0000313" key="6">
    <source>
        <dbReference type="EMBL" id="RGT07662.1"/>
    </source>
</evidence>
<evidence type="ECO:0000256" key="4">
    <source>
        <dbReference type="ARBA" id="ARBA00023136"/>
    </source>
</evidence>
<sequence>MKYQIYTVISLAGGAIATVFGGWDQALQTLLLFMVIDWLTGGVLLPVVFGKSPKSQNGTLESRAGFKGLCRKGMMLFYVLIAAKLNLLLGVNYVRDTVCIGFIVNELVSIVENAGLMGMPMPEGIQKVIDIMKRESERN</sequence>
<comment type="subcellular location">
    <subcellularLocation>
        <location evidence="1">Membrane</location>
        <topology evidence="1">Multi-pass membrane protein</topology>
    </subcellularLocation>
</comment>
<comment type="caution">
    <text evidence="6">The sequence shown here is derived from an EMBL/GenBank/DDBJ whole genome shotgun (WGS) entry which is preliminary data.</text>
</comment>
<dbReference type="Pfam" id="PF05105">
    <property type="entry name" value="Phage_holin_4_1"/>
    <property type="match status" value="1"/>
</dbReference>
<evidence type="ECO:0000256" key="1">
    <source>
        <dbReference type="ARBA" id="ARBA00004141"/>
    </source>
</evidence>
<organism evidence="6 7">
    <name type="scientific">Dorea formicigenerans</name>
    <dbReference type="NCBI Taxonomy" id="39486"/>
    <lineage>
        <taxon>Bacteria</taxon>
        <taxon>Bacillati</taxon>
        <taxon>Bacillota</taxon>
        <taxon>Clostridia</taxon>
        <taxon>Lachnospirales</taxon>
        <taxon>Lachnospiraceae</taxon>
        <taxon>Dorea</taxon>
    </lineage>
</organism>
<keyword evidence="4 5" id="KW-0472">Membrane</keyword>
<feature type="transmembrane region" description="Helical" evidence="5">
    <location>
        <begin position="75"/>
        <end position="94"/>
    </location>
</feature>
<dbReference type="NCBIfam" id="TIGR01593">
    <property type="entry name" value="holin_tox_secr"/>
    <property type="match status" value="1"/>
</dbReference>
<accession>A0A412MBP1</accession>
<name>A0A412MBP1_9FIRM</name>
<dbReference type="AlphaFoldDB" id="A0A412MBP1"/>
<gene>
    <name evidence="6" type="ORF">DWX53_11615</name>
</gene>
<evidence type="ECO:0000313" key="7">
    <source>
        <dbReference type="Proteomes" id="UP000283630"/>
    </source>
</evidence>
<dbReference type="Proteomes" id="UP000283630">
    <property type="component" value="Unassembled WGS sequence"/>
</dbReference>
<evidence type="ECO:0000256" key="5">
    <source>
        <dbReference type="SAM" id="Phobius"/>
    </source>
</evidence>
<evidence type="ECO:0000256" key="2">
    <source>
        <dbReference type="ARBA" id="ARBA00022692"/>
    </source>
</evidence>
<dbReference type="RefSeq" id="WP_118145470.1">
    <property type="nucleotide sequence ID" value="NZ_JBBNJA010000018.1"/>
</dbReference>
<feature type="transmembrane region" description="Helical" evidence="5">
    <location>
        <begin position="29"/>
        <end position="49"/>
    </location>
</feature>
<protein>
    <submittedName>
        <fullName evidence="6">Holin</fullName>
    </submittedName>
</protein>